<feature type="transmembrane region" description="Helical" evidence="4">
    <location>
        <begin position="368"/>
        <end position="386"/>
    </location>
</feature>
<gene>
    <name evidence="5" type="ORF">TCAP_00086</name>
</gene>
<feature type="region of interest" description="Disordered" evidence="3">
    <location>
        <begin position="1"/>
        <end position="94"/>
    </location>
</feature>
<feature type="transmembrane region" description="Helical" evidence="4">
    <location>
        <begin position="192"/>
        <end position="213"/>
    </location>
</feature>
<feature type="transmembrane region" description="Helical" evidence="4">
    <location>
        <begin position="489"/>
        <end position="508"/>
    </location>
</feature>
<dbReference type="InterPro" id="IPR011701">
    <property type="entry name" value="MFS"/>
</dbReference>
<accession>A0A2K3QR65</accession>
<feature type="compositionally biased region" description="Basic and acidic residues" evidence="3">
    <location>
        <begin position="36"/>
        <end position="50"/>
    </location>
</feature>
<protein>
    <submittedName>
        <fullName evidence="5">MFS monocarboxylate transporter</fullName>
    </submittedName>
</protein>
<dbReference type="PANTHER" id="PTHR11360:SF130">
    <property type="entry name" value="MAJOR FACILITATOR SUPERFAMILY (MFS) PROFILE DOMAIN-CONTAINING PROTEIN-RELATED"/>
    <property type="match status" value="1"/>
</dbReference>
<dbReference type="SUPFAM" id="SSF103473">
    <property type="entry name" value="MFS general substrate transporter"/>
    <property type="match status" value="1"/>
</dbReference>
<evidence type="ECO:0000256" key="2">
    <source>
        <dbReference type="ARBA" id="ARBA00006727"/>
    </source>
</evidence>
<evidence type="ECO:0000256" key="1">
    <source>
        <dbReference type="ARBA" id="ARBA00004141"/>
    </source>
</evidence>
<dbReference type="InterPro" id="IPR050327">
    <property type="entry name" value="Proton-linked_MCT"/>
</dbReference>
<comment type="similarity">
    <text evidence="2">Belongs to the major facilitator superfamily. Monocarboxylate porter (TC 2.A.1.13) family.</text>
</comment>
<keyword evidence="4" id="KW-1133">Transmembrane helix</keyword>
<evidence type="ECO:0000313" key="6">
    <source>
        <dbReference type="Proteomes" id="UP000236621"/>
    </source>
</evidence>
<dbReference type="Gene3D" id="1.20.1250.20">
    <property type="entry name" value="MFS general substrate transporter like domains"/>
    <property type="match status" value="2"/>
</dbReference>
<keyword evidence="6" id="KW-1185">Reference proteome</keyword>
<reference evidence="5 6" key="1">
    <citation type="submission" date="2017-08" db="EMBL/GenBank/DDBJ databases">
        <title>Harnessing the power of phylogenomics to disentangle the directionality and signatures of interkingdom host jumping in the parasitic fungal genus Tolypocladium.</title>
        <authorList>
            <person name="Quandt C.A."/>
            <person name="Patterson W."/>
            <person name="Spatafora J.W."/>
        </authorList>
    </citation>
    <scope>NUCLEOTIDE SEQUENCE [LARGE SCALE GENOMIC DNA]</scope>
    <source>
        <strain evidence="5 6">CBS 113982</strain>
    </source>
</reference>
<feature type="transmembrane region" description="Helical" evidence="4">
    <location>
        <begin position="393"/>
        <end position="413"/>
    </location>
</feature>
<sequence>MTSSSSGDAADLEKQALPPDETPYDDSCAESGYGAAEKESGSHRAQDKARRSGSIAANHHGARRREGRHDGSQLSSDSHNDGDDEVEERVIGREQPSILDRARSCVTSKSSCDPGPPPDGGLQAWTQCKLASLDNASAWVSRGWINSFGAFQAYYSKLLDRPPSDVSWIGSLNVFLLFFVGTLTGRLVDAGYFRAVFLMGTVLHVVGIFTVSLCTTYRQFLLAQGLCLGVAHGCLFCPMLAVLSTYFLRRRALALGIAACGSATGGLVFPSMVRQLLPSAGFMWTVRAIGFVQAAIMVVANLLARPRIKPLRKGAMVEWSAFKELEYVFYAAGAFFNFWGVYFVFFYVAAFSRDALNPSLSYPDSLNLLLFLNGIGVVGRVLPNYVADRVGAVNVYIPTSIIASALVFCFITITSPTGLSAWVAFYGIAAAGIQSLFPVALSFLTSDLRKLGVRMGMTFTIVSFAVLTGPPIAGAIINSPAGYTGSKAFAGSSIAVGCGFLVAAKVAMMRKSGQGWTGRV</sequence>
<keyword evidence="4" id="KW-0812">Transmembrane</keyword>
<evidence type="ECO:0000256" key="3">
    <source>
        <dbReference type="SAM" id="MobiDB-lite"/>
    </source>
</evidence>
<feature type="transmembrane region" description="Helical" evidence="4">
    <location>
        <begin position="219"/>
        <end position="241"/>
    </location>
</feature>
<organism evidence="5 6">
    <name type="scientific">Tolypocladium capitatum</name>
    <dbReference type="NCBI Taxonomy" id="45235"/>
    <lineage>
        <taxon>Eukaryota</taxon>
        <taxon>Fungi</taxon>
        <taxon>Dikarya</taxon>
        <taxon>Ascomycota</taxon>
        <taxon>Pezizomycotina</taxon>
        <taxon>Sordariomycetes</taxon>
        <taxon>Hypocreomycetidae</taxon>
        <taxon>Hypocreales</taxon>
        <taxon>Ophiocordycipitaceae</taxon>
        <taxon>Tolypocladium</taxon>
    </lineage>
</organism>
<dbReference type="EMBL" id="NRSZ01000015">
    <property type="protein sequence ID" value="PNY30007.1"/>
    <property type="molecule type" value="Genomic_DNA"/>
</dbReference>
<dbReference type="PANTHER" id="PTHR11360">
    <property type="entry name" value="MONOCARBOXYLATE TRANSPORTER"/>
    <property type="match status" value="1"/>
</dbReference>
<feature type="transmembrane region" description="Helical" evidence="4">
    <location>
        <begin position="325"/>
        <end position="348"/>
    </location>
</feature>
<feature type="transmembrane region" description="Helical" evidence="4">
    <location>
        <begin position="419"/>
        <end position="444"/>
    </location>
</feature>
<feature type="transmembrane region" description="Helical" evidence="4">
    <location>
        <begin position="253"/>
        <end position="272"/>
    </location>
</feature>
<dbReference type="AlphaFoldDB" id="A0A2K3QR65"/>
<feature type="transmembrane region" description="Helical" evidence="4">
    <location>
        <begin position="284"/>
        <end position="304"/>
    </location>
</feature>
<dbReference type="InterPro" id="IPR036259">
    <property type="entry name" value="MFS_trans_sf"/>
</dbReference>
<dbReference type="Proteomes" id="UP000236621">
    <property type="component" value="Unassembled WGS sequence"/>
</dbReference>
<dbReference type="Pfam" id="PF07690">
    <property type="entry name" value="MFS_1"/>
    <property type="match status" value="1"/>
</dbReference>
<keyword evidence="4" id="KW-0472">Membrane</keyword>
<feature type="transmembrane region" description="Helical" evidence="4">
    <location>
        <begin position="456"/>
        <end position="477"/>
    </location>
</feature>
<feature type="transmembrane region" description="Helical" evidence="4">
    <location>
        <begin position="166"/>
        <end position="185"/>
    </location>
</feature>
<dbReference type="GO" id="GO:0016020">
    <property type="term" value="C:membrane"/>
    <property type="evidence" value="ECO:0007669"/>
    <property type="project" value="UniProtKB-SubCell"/>
</dbReference>
<evidence type="ECO:0000313" key="5">
    <source>
        <dbReference type="EMBL" id="PNY30007.1"/>
    </source>
</evidence>
<dbReference type="OrthoDB" id="6499973at2759"/>
<proteinExistence type="inferred from homology"/>
<dbReference type="STRING" id="45235.A0A2K3QR65"/>
<dbReference type="GO" id="GO:0022857">
    <property type="term" value="F:transmembrane transporter activity"/>
    <property type="evidence" value="ECO:0007669"/>
    <property type="project" value="InterPro"/>
</dbReference>
<evidence type="ECO:0000256" key="4">
    <source>
        <dbReference type="SAM" id="Phobius"/>
    </source>
</evidence>
<name>A0A2K3QR65_9HYPO</name>
<comment type="caution">
    <text evidence="5">The sequence shown here is derived from an EMBL/GenBank/DDBJ whole genome shotgun (WGS) entry which is preliminary data.</text>
</comment>
<comment type="subcellular location">
    <subcellularLocation>
        <location evidence="1">Membrane</location>
        <topology evidence="1">Multi-pass membrane protein</topology>
    </subcellularLocation>
</comment>